<evidence type="ECO:0000313" key="1">
    <source>
        <dbReference type="EMBL" id="MBP1986024.1"/>
    </source>
</evidence>
<gene>
    <name evidence="1" type="ORF">J2753_000497</name>
</gene>
<dbReference type="RefSeq" id="WP_209490131.1">
    <property type="nucleotide sequence ID" value="NZ_JAGGLC010000001.1"/>
</dbReference>
<proteinExistence type="predicted"/>
<accession>A0A8T4GWG8</accession>
<organism evidence="1 2">
    <name type="scientific">Halolamina salifodinae</name>
    <dbReference type="NCBI Taxonomy" id="1202767"/>
    <lineage>
        <taxon>Archaea</taxon>
        <taxon>Methanobacteriati</taxon>
        <taxon>Methanobacteriota</taxon>
        <taxon>Stenosarchaea group</taxon>
        <taxon>Halobacteria</taxon>
        <taxon>Halobacteriales</taxon>
        <taxon>Haloferacaceae</taxon>
    </lineage>
</organism>
<comment type="caution">
    <text evidence="1">The sequence shown here is derived from an EMBL/GenBank/DDBJ whole genome shotgun (WGS) entry which is preliminary data.</text>
</comment>
<evidence type="ECO:0000313" key="2">
    <source>
        <dbReference type="Proteomes" id="UP000823736"/>
    </source>
</evidence>
<dbReference type="EMBL" id="JAGGLC010000001">
    <property type="protein sequence ID" value="MBP1986024.1"/>
    <property type="molecule type" value="Genomic_DNA"/>
</dbReference>
<dbReference type="Proteomes" id="UP000823736">
    <property type="component" value="Unassembled WGS sequence"/>
</dbReference>
<dbReference type="AlphaFoldDB" id="A0A8T4GWG8"/>
<keyword evidence="2" id="KW-1185">Reference proteome</keyword>
<protein>
    <submittedName>
        <fullName evidence="1">Uncharacterized protein</fullName>
    </submittedName>
</protein>
<name>A0A8T4GWG8_9EURY</name>
<sequence>MKQVPGELDLQDGKPLQIDGESKRVLCTAKIPDWADRYHIQFAQNGCNVVLGNQPEDGVRITDDDNELIVTGPVSEFKFNAIISRKSSDGVTYDLTVKDTQHGYQIDQFKVKIADLSS</sequence>
<reference evidence="1" key="1">
    <citation type="submission" date="2021-03" db="EMBL/GenBank/DDBJ databases">
        <title>Genomic Encyclopedia of Type Strains, Phase IV (KMG-IV): sequencing the most valuable type-strain genomes for metagenomic binning, comparative biology and taxonomic classification.</title>
        <authorList>
            <person name="Goeker M."/>
        </authorList>
    </citation>
    <scope>NUCLEOTIDE SEQUENCE</scope>
    <source>
        <strain evidence="1">DSM 26232</strain>
    </source>
</reference>